<dbReference type="SUPFAM" id="SSF64288">
    <property type="entry name" value="Chorismate lyase-like"/>
    <property type="match status" value="1"/>
</dbReference>
<proteinExistence type="predicted"/>
<dbReference type="GeneID" id="37543640"/>
<geneLocation type="plastid" evidence="1"/>
<sequence>MKNLIFKLNNKEKQDFEIIWMGQCDLFYKGISKFLMDKYWQFFLLNDGSITKQLQIISKSKIHVMNLNELPFKLTPDFNKHLKKYISEPLIERKIYLYTKQNEPLMYAISWWSTKNINSIFLNPSEPIWSNLAQLKIEFYRELKKLLLINSHELELKFQQKGPFWGRYYLIWYQNKPLTIILEIFSPKINTLINFNIRNIKF</sequence>
<keyword evidence="1" id="KW-0934">Plastid</keyword>
<dbReference type="RefSeq" id="YP_009504465.1">
    <property type="nucleotide sequence ID" value="NC_038215.1"/>
</dbReference>
<evidence type="ECO:0000313" key="1">
    <source>
        <dbReference type="EMBL" id="AWW13651.1"/>
    </source>
</evidence>
<dbReference type="EMBL" id="MG601102">
    <property type="protein sequence ID" value="AWW13651.1"/>
    <property type="molecule type" value="Genomic_DNA"/>
</dbReference>
<accession>A0A2Z4HG93</accession>
<organism evidence="1">
    <name type="scientific">Cyanophora sudae</name>
    <dbReference type="NCBI Taxonomy" id="1522369"/>
    <lineage>
        <taxon>Eukaryota</taxon>
        <taxon>Glaucocystophyceae</taxon>
        <taxon>Cyanophorales</taxon>
        <taxon>Cyanophoraceae</taxon>
        <taxon>Cyanophora</taxon>
    </lineage>
</organism>
<dbReference type="InterPro" id="IPR028978">
    <property type="entry name" value="Chorismate_lyase_/UTRA_dom_sf"/>
</dbReference>
<gene>
    <name evidence="1" type="primary">ycf21</name>
</gene>
<evidence type="ECO:0008006" key="2">
    <source>
        <dbReference type="Google" id="ProtNLM"/>
    </source>
</evidence>
<dbReference type="Pfam" id="PF01947">
    <property type="entry name" value="Rv2949c-like"/>
    <property type="match status" value="1"/>
</dbReference>
<reference evidence="1" key="1">
    <citation type="journal article" date="2018" name="Adv. Bot. Res.">
        <title>Chapter Four - Comparative Plastid Genomics of Glaucophytes species.</title>
        <authorList>
            <person name="Reyes-Prieto A."/>
            <person name="Russell S."/>
            <person name="Figueroa-Martinez F."/>
            <person name="Jackson C."/>
        </authorList>
    </citation>
    <scope>NUCLEOTIDE SEQUENCE</scope>
    <source>
        <strain evidence="1">NIES-764</strain>
    </source>
</reference>
<protein>
    <recommendedName>
        <fullName evidence="2">Ycf21</fullName>
    </recommendedName>
</protein>
<dbReference type="AlphaFoldDB" id="A0A2Z4HG93"/>
<dbReference type="Gene3D" id="3.40.1410.10">
    <property type="entry name" value="Chorismate lyase-like"/>
    <property type="match status" value="1"/>
</dbReference>
<dbReference type="InterPro" id="IPR002800">
    <property type="entry name" value="Rv2949c-like"/>
</dbReference>
<name>A0A2Z4HG93_9EUKA</name>